<sequence length="438" mass="45648">MVLPPPLRPRLFSRGSWPEARRVAAALRTETVGGALLLVAALLAIVWANTPWREAYESLRDAHIGPASLGLDLSLAHWASDGLLAIFFFVVGLELKHEFVAGDLKDPAKAAVPIVAAACGVAVPALVFVAVNAGLDGQLRGWAIPTATDIAFALAVLAVLGTHLPSALRSFLLTLAVVDDLIAITIIALFYTGDLDLPVLGLALLPIVAFGALVQRGVRTPWLLVPLGVLAWALVLNSGIHATIAGVVLGLLVPVKAVRRGSAAPEGQESHAGRLDHLLRPVSAGVAVPVFAFMSAGVTVVGGGFGEAVTDPVTIGIVLGLIVGKCVGVLGGTWLMSRFTRAELDDDLAWSDVLGLSLLAGIGFTVSLLIGELAFGAGSAADDHVKLGVLLGSLCAALLAAVVLRRRNRVYRRIEEYETRDADGDGVPDCYEDDIARS</sequence>
<dbReference type="EMBL" id="LAIR01000002">
    <property type="protein sequence ID" value="KNX36108.1"/>
    <property type="molecule type" value="Genomic_DNA"/>
</dbReference>
<feature type="transmembrane region" description="Helical" evidence="11">
    <location>
        <begin position="170"/>
        <end position="192"/>
    </location>
</feature>
<comment type="catalytic activity">
    <reaction evidence="11">
        <text>Na(+)(in) + 2 H(+)(out) = Na(+)(out) + 2 H(+)(in)</text>
        <dbReference type="Rhea" id="RHEA:29251"/>
        <dbReference type="ChEBI" id="CHEBI:15378"/>
        <dbReference type="ChEBI" id="CHEBI:29101"/>
    </reaction>
</comment>
<evidence type="ECO:0000256" key="5">
    <source>
        <dbReference type="ARBA" id="ARBA00022692"/>
    </source>
</evidence>
<keyword evidence="5 11" id="KW-0812">Transmembrane</keyword>
<comment type="caution">
    <text evidence="12">The sequence shown here is derived from an EMBL/GenBank/DDBJ whole genome shotgun (WGS) entry which is preliminary data.</text>
</comment>
<evidence type="ECO:0000313" key="12">
    <source>
        <dbReference type="EMBL" id="KNX36108.1"/>
    </source>
</evidence>
<dbReference type="PANTHER" id="PTHR30341:SF0">
    <property type="entry name" value="NA(+)_H(+) ANTIPORTER NHAA"/>
    <property type="match status" value="1"/>
</dbReference>
<evidence type="ECO:0000256" key="10">
    <source>
        <dbReference type="ARBA" id="ARBA00023201"/>
    </source>
</evidence>
<dbReference type="RefSeq" id="WP_050668320.1">
    <property type="nucleotide sequence ID" value="NZ_LAIR01000002.1"/>
</dbReference>
<reference evidence="13" key="1">
    <citation type="submission" date="2015-03" db="EMBL/GenBank/DDBJ databases">
        <title>Luteipulveratus halotolerans sp. nov., a novel actinobacterium (Dermacoccaceae) from Sarawak, Malaysia.</title>
        <authorList>
            <person name="Juboi H."/>
            <person name="Basik A."/>
            <person name="Shamsul S.S."/>
            <person name="Arnold P."/>
            <person name="Schmitt E.K."/>
            <person name="Sanglier J.-J."/>
            <person name="Yeo T."/>
        </authorList>
    </citation>
    <scope>NUCLEOTIDE SEQUENCE [LARGE SCALE GENOMIC DNA]</scope>
    <source>
        <strain evidence="13">C296001</strain>
    </source>
</reference>
<evidence type="ECO:0000256" key="8">
    <source>
        <dbReference type="ARBA" id="ARBA00023065"/>
    </source>
</evidence>
<evidence type="ECO:0000256" key="2">
    <source>
        <dbReference type="ARBA" id="ARBA00022448"/>
    </source>
</evidence>
<comment type="subcellular location">
    <subcellularLocation>
        <location evidence="1">Cell inner membrane</location>
        <topology evidence="1">Multi-pass membrane protein</topology>
    </subcellularLocation>
    <subcellularLocation>
        <location evidence="11">Cell membrane</location>
        <topology evidence="11">Multi-pass membrane protein</topology>
    </subcellularLocation>
</comment>
<feature type="transmembrane region" description="Helical" evidence="11">
    <location>
        <begin position="348"/>
        <end position="375"/>
    </location>
</feature>
<evidence type="ECO:0000256" key="6">
    <source>
        <dbReference type="ARBA" id="ARBA00022989"/>
    </source>
</evidence>
<feature type="transmembrane region" description="Helical" evidence="11">
    <location>
        <begin position="313"/>
        <end position="336"/>
    </location>
</feature>
<dbReference type="GO" id="GO:0015385">
    <property type="term" value="F:sodium:proton antiporter activity"/>
    <property type="evidence" value="ECO:0007669"/>
    <property type="project" value="UniProtKB-UniRule"/>
</dbReference>
<keyword evidence="13" id="KW-1185">Reference proteome</keyword>
<evidence type="ECO:0000256" key="7">
    <source>
        <dbReference type="ARBA" id="ARBA00023053"/>
    </source>
</evidence>
<dbReference type="STRING" id="1631356.VV01_01405"/>
<evidence type="ECO:0000313" key="13">
    <source>
        <dbReference type="Proteomes" id="UP000037397"/>
    </source>
</evidence>
<evidence type="ECO:0000256" key="4">
    <source>
        <dbReference type="ARBA" id="ARBA00022475"/>
    </source>
</evidence>
<organism evidence="12 13">
    <name type="scientific">Luteipulveratus halotolerans</name>
    <dbReference type="NCBI Taxonomy" id="1631356"/>
    <lineage>
        <taxon>Bacteria</taxon>
        <taxon>Bacillati</taxon>
        <taxon>Actinomycetota</taxon>
        <taxon>Actinomycetes</taxon>
        <taxon>Micrococcales</taxon>
        <taxon>Dermacoccaceae</taxon>
        <taxon>Luteipulveratus</taxon>
    </lineage>
</organism>
<evidence type="ECO:0000256" key="3">
    <source>
        <dbReference type="ARBA" id="ARBA00022449"/>
    </source>
</evidence>
<dbReference type="PANTHER" id="PTHR30341">
    <property type="entry name" value="SODIUM ION/PROTON ANTIPORTER NHAA-RELATED"/>
    <property type="match status" value="1"/>
</dbReference>
<feature type="transmembrane region" description="Helical" evidence="11">
    <location>
        <begin position="278"/>
        <end position="301"/>
    </location>
</feature>
<feature type="transmembrane region" description="Helical" evidence="11">
    <location>
        <begin position="199"/>
        <end position="218"/>
    </location>
</feature>
<gene>
    <name evidence="11" type="primary">nhaA</name>
    <name evidence="12" type="ORF">VV01_01405</name>
</gene>
<feature type="transmembrane region" description="Helical" evidence="11">
    <location>
        <begin position="142"/>
        <end position="164"/>
    </location>
</feature>
<feature type="transmembrane region" description="Helical" evidence="11">
    <location>
        <begin position="31"/>
        <end position="48"/>
    </location>
</feature>
<protein>
    <recommendedName>
        <fullName evidence="11">Na(+)/H(+) antiporter NhaA</fullName>
    </recommendedName>
    <alternativeName>
        <fullName evidence="11">Sodium/proton antiporter NhaA</fullName>
    </alternativeName>
</protein>
<dbReference type="HAMAP" id="MF_01844">
    <property type="entry name" value="NhaA"/>
    <property type="match status" value="1"/>
</dbReference>
<keyword evidence="3 11" id="KW-0050">Antiport</keyword>
<feature type="transmembrane region" description="Helical" evidence="11">
    <location>
        <begin position="110"/>
        <end position="135"/>
    </location>
</feature>
<keyword evidence="10 11" id="KW-0739">Sodium transport</keyword>
<dbReference type="InterPro" id="IPR023171">
    <property type="entry name" value="Na/H_antiporter_dom_sf"/>
</dbReference>
<comment type="similarity">
    <text evidence="11">Belongs to the NhaA Na(+)/H(+) (TC 2.A.33) antiporter family.</text>
</comment>
<keyword evidence="9 11" id="KW-0472">Membrane</keyword>
<dbReference type="NCBIfam" id="TIGR00773">
    <property type="entry name" value="NhaA"/>
    <property type="match status" value="1"/>
</dbReference>
<dbReference type="GO" id="GO:0005886">
    <property type="term" value="C:plasma membrane"/>
    <property type="evidence" value="ECO:0007669"/>
    <property type="project" value="UniProtKB-SubCell"/>
</dbReference>
<keyword evidence="7 11" id="KW-0915">Sodium</keyword>
<dbReference type="Pfam" id="PF06965">
    <property type="entry name" value="Na_H_antiport_1"/>
    <property type="match status" value="1"/>
</dbReference>
<name>A0A0L6CF24_9MICO</name>
<evidence type="ECO:0000256" key="1">
    <source>
        <dbReference type="ARBA" id="ARBA00004429"/>
    </source>
</evidence>
<accession>A0A0L6CF24</accession>
<keyword evidence="4 11" id="KW-1003">Cell membrane</keyword>
<feature type="transmembrane region" description="Helical" evidence="11">
    <location>
        <begin position="230"/>
        <end position="253"/>
    </location>
</feature>
<feature type="transmembrane region" description="Helical" evidence="11">
    <location>
        <begin position="387"/>
        <end position="404"/>
    </location>
</feature>
<dbReference type="AlphaFoldDB" id="A0A0L6CF24"/>
<feature type="transmembrane region" description="Helical" evidence="11">
    <location>
        <begin position="69"/>
        <end position="90"/>
    </location>
</feature>
<keyword evidence="6 11" id="KW-1133">Transmembrane helix</keyword>
<keyword evidence="2 11" id="KW-0813">Transport</keyword>
<dbReference type="Proteomes" id="UP000037397">
    <property type="component" value="Unassembled WGS sequence"/>
</dbReference>
<dbReference type="InterPro" id="IPR004670">
    <property type="entry name" value="NhaA"/>
</dbReference>
<keyword evidence="8 11" id="KW-0406">Ion transport</keyword>
<evidence type="ECO:0000256" key="11">
    <source>
        <dbReference type="HAMAP-Rule" id="MF_01844"/>
    </source>
</evidence>
<comment type="function">
    <text evidence="11">Na(+)/H(+) antiporter that extrudes sodium in exchange for external protons.</text>
</comment>
<dbReference type="GO" id="GO:0006885">
    <property type="term" value="P:regulation of pH"/>
    <property type="evidence" value="ECO:0007669"/>
    <property type="project" value="UniProtKB-UniRule"/>
</dbReference>
<dbReference type="PATRIC" id="fig|1631356.3.peg.210"/>
<proteinExistence type="inferred from homology"/>
<evidence type="ECO:0000256" key="9">
    <source>
        <dbReference type="ARBA" id="ARBA00023136"/>
    </source>
</evidence>
<dbReference type="Gene3D" id="1.20.1530.10">
    <property type="entry name" value="Na+/H+ antiporter like domain"/>
    <property type="match status" value="1"/>
</dbReference>